<dbReference type="InterPro" id="IPR043749">
    <property type="entry name" value="DUF5694"/>
</dbReference>
<keyword evidence="2" id="KW-1185">Reference proteome</keyword>
<dbReference type="AlphaFoldDB" id="I2GI62"/>
<organism evidence="1 2">
    <name type="scientific">Fibrisoma limi BUZ 3</name>
    <dbReference type="NCBI Taxonomy" id="1185876"/>
    <lineage>
        <taxon>Bacteria</taxon>
        <taxon>Pseudomonadati</taxon>
        <taxon>Bacteroidota</taxon>
        <taxon>Cytophagia</taxon>
        <taxon>Cytophagales</taxon>
        <taxon>Spirosomataceae</taxon>
        <taxon>Fibrisoma</taxon>
    </lineage>
</organism>
<name>I2GI62_9BACT</name>
<accession>I2GI62</accession>
<protein>
    <submittedName>
        <fullName evidence="1">Uncharacterized protein</fullName>
    </submittedName>
</protein>
<dbReference type="EMBL" id="CAIT01000006">
    <property type="protein sequence ID" value="CCH53587.1"/>
    <property type="molecule type" value="Genomic_DNA"/>
</dbReference>
<proteinExistence type="predicted"/>
<dbReference type="Pfam" id="PF18950">
    <property type="entry name" value="DUF5694"/>
    <property type="match status" value="1"/>
</dbReference>
<dbReference type="Proteomes" id="UP000009309">
    <property type="component" value="Unassembled WGS sequence"/>
</dbReference>
<reference evidence="1 2" key="1">
    <citation type="journal article" date="2012" name="J. Bacteriol.">
        <title>Genome Sequence of the Filamentous Bacterium Fibrisoma limi BUZ 3T.</title>
        <authorList>
            <person name="Filippini M."/>
            <person name="Qi W."/>
            <person name="Jaenicke S."/>
            <person name="Goesmann A."/>
            <person name="Smits T.H."/>
            <person name="Bagheri H.C."/>
        </authorList>
    </citation>
    <scope>NUCLEOTIDE SEQUENCE [LARGE SCALE GENOMIC DNA]</scope>
    <source>
        <strain evidence="2">BUZ 3T</strain>
    </source>
</reference>
<dbReference type="STRING" id="1185876.BN8_02694"/>
<evidence type="ECO:0000313" key="2">
    <source>
        <dbReference type="Proteomes" id="UP000009309"/>
    </source>
</evidence>
<sequence length="297" mass="34172">MSNQSFQTLKIRMNVTFTFFIVLFSFVFTCSAQSQKTDIMILGSDHLAQIYNSNNPNTDVLRPQRQKEIKEFIASVIPYNPDLILVEVLPENQQKIDSLYALYVSDKIKLEDLEDGRSEVYQLAFRMAKQLRLPKIYCVNAPGGTSQSILDNGENINLYKDEGRAVRAMVMEKMKALQENKLSLKDYLFFINQPATYNKVYRLRYLTPSRVTNGTFKNPDAMVDTAFINPTYIGAELTSIFKNRDYKIYSNIVTSQMRTKAKRVLLIIGAAHIGSLKSIFRDDDEYNLVDTNKFLQK</sequence>
<gene>
    <name evidence="1" type="ORF">BN8_02694</name>
</gene>
<evidence type="ECO:0000313" key="1">
    <source>
        <dbReference type="EMBL" id="CCH53587.1"/>
    </source>
</evidence>
<comment type="caution">
    <text evidence="1">The sequence shown here is derived from an EMBL/GenBank/DDBJ whole genome shotgun (WGS) entry which is preliminary data.</text>
</comment>
<dbReference type="eggNOG" id="ENOG5030JC4">
    <property type="taxonomic scope" value="Bacteria"/>
</dbReference>